<organism evidence="1 2">
    <name type="scientific">Companilactobacillus pabuli</name>
    <dbReference type="NCBI Taxonomy" id="2714036"/>
    <lineage>
        <taxon>Bacteria</taxon>
        <taxon>Bacillati</taxon>
        <taxon>Bacillota</taxon>
        <taxon>Bacilli</taxon>
        <taxon>Lactobacillales</taxon>
        <taxon>Lactobacillaceae</taxon>
        <taxon>Companilactobacillus</taxon>
    </lineage>
</organism>
<evidence type="ECO:0000313" key="2">
    <source>
        <dbReference type="Proteomes" id="UP000514410"/>
    </source>
</evidence>
<dbReference type="RefSeq" id="WP_182082990.1">
    <property type="nucleotide sequence ID" value="NZ_CP049366.1"/>
</dbReference>
<accession>A0A7L7KTX3</accession>
<keyword evidence="2" id="KW-1185">Reference proteome</keyword>
<protein>
    <recommendedName>
        <fullName evidence="3">Surface layer protein A domain-containing protein</fullName>
    </recommendedName>
</protein>
<sequence>MRNRFVTTLVGMLVVGTSVTLLNNSTIVKADNAPIVVKDETGAAKNNDQTTKKDDTAVETKEPVYKTVDIPTVNSDKTISGKISVYSHNYQKYFDYTYKGNVGETVTAVTDADKTEYPNVPTVTVEIGTAIETKITPNNNSLVFGDNNKFYDTYEKKYIDIPDDGNLSTNDIKITSDGTTYYYVAINRWLVGSSTVKFKYDYKNITSVTGIDVDINDPITANVIIPSNMGNQEVDNQTGGIGKKISVPVPNIKGYTPDKTSVQATVNEDGTITTDEKVTYTKAKPPVKVPSNDGNSSSPVEMGKGYLEQTIAVHPDEKTAQLYSFTGKGFAPEKNVALAGNTDWFSDQMITIGNTRFYRVATDEWVKNSDIYVYETNAKVYATNKQTSLVNSKNQAISNRALAKDTDWDVDRVAYLGNYQNPVKAYRVATNEFVTLK</sequence>
<dbReference type="KEGG" id="cpab:G6534_00640"/>
<evidence type="ECO:0000313" key="1">
    <source>
        <dbReference type="EMBL" id="QMT83250.1"/>
    </source>
</evidence>
<gene>
    <name evidence="1" type="ORF">G6534_00640</name>
</gene>
<dbReference type="EMBL" id="CP049366">
    <property type="protein sequence ID" value="QMT83250.1"/>
    <property type="molecule type" value="Genomic_DNA"/>
</dbReference>
<dbReference type="Proteomes" id="UP000514410">
    <property type="component" value="Chromosome"/>
</dbReference>
<proteinExistence type="predicted"/>
<name>A0A7L7KTX3_9LACO</name>
<evidence type="ECO:0008006" key="3">
    <source>
        <dbReference type="Google" id="ProtNLM"/>
    </source>
</evidence>
<reference evidence="1 2" key="1">
    <citation type="submission" date="2020-02" db="EMBL/GenBank/DDBJ databases">
        <title>Complete Genome Sequence of Lactobacillus sp. NFFJ11 Isolated from animal feed.</title>
        <authorList>
            <person name="Jung J.Y."/>
        </authorList>
    </citation>
    <scope>NUCLEOTIDE SEQUENCE [LARGE SCALE GENOMIC DNA]</scope>
    <source>
        <strain evidence="1 2">NFFJ11</strain>
    </source>
</reference>
<dbReference type="AlphaFoldDB" id="A0A7L7KTX3"/>